<dbReference type="PANTHER" id="PTHR32114:SF2">
    <property type="entry name" value="ABC TRANSPORTER ABCH.3"/>
    <property type="match status" value="1"/>
</dbReference>
<organism evidence="3 4">
    <name type="scientific">phage Lak_Megaphage_RVC_JS4_GC31</name>
    <dbReference type="NCBI Taxonomy" id="3109228"/>
    <lineage>
        <taxon>Viruses</taxon>
        <taxon>Duplodnaviria</taxon>
        <taxon>Heunggongvirae</taxon>
        <taxon>Uroviricota</taxon>
        <taxon>Caudoviricetes</taxon>
        <taxon>Caudoviricetes code 15 clade</taxon>
    </lineage>
</organism>
<dbReference type="SUPFAM" id="SSF75712">
    <property type="entry name" value="Rad50 coiled-coil Zn hook"/>
    <property type="match status" value="1"/>
</dbReference>
<accession>A0ABZ0Z4K8</accession>
<evidence type="ECO:0000256" key="1">
    <source>
        <dbReference type="SAM" id="Coils"/>
    </source>
</evidence>
<keyword evidence="1" id="KW-0175">Coiled coil</keyword>
<dbReference type="SUPFAM" id="SSF52540">
    <property type="entry name" value="P-loop containing nucleoside triphosphate hydrolases"/>
    <property type="match status" value="1"/>
</dbReference>
<dbReference type="PANTHER" id="PTHR32114">
    <property type="entry name" value="ABC TRANSPORTER ABCH.3"/>
    <property type="match status" value="1"/>
</dbReference>
<reference evidence="3 4" key="1">
    <citation type="submission" date="2023-11" db="EMBL/GenBank/DDBJ databases">
        <authorList>
            <person name="Cook R."/>
            <person name="Crisci M."/>
            <person name="Pye H."/>
            <person name="Adriaenssens E."/>
            <person name="Santini J."/>
        </authorList>
    </citation>
    <scope>NUCLEOTIDE SEQUENCE [LARGE SCALE GENOMIC DNA]</scope>
    <source>
        <strain evidence="3">Lak_Megaphage_RVC_JS4_GC31</strain>
    </source>
</reference>
<dbReference type="InterPro" id="IPR027417">
    <property type="entry name" value="P-loop_NTPase"/>
</dbReference>
<evidence type="ECO:0000259" key="2">
    <source>
        <dbReference type="Pfam" id="PF13476"/>
    </source>
</evidence>
<feature type="coiled-coil region" evidence="1">
    <location>
        <begin position="188"/>
        <end position="215"/>
    </location>
</feature>
<keyword evidence="4" id="KW-1185">Reference proteome</keyword>
<protein>
    <submittedName>
        <fullName evidence="3">SbcC-like subunit of palindrome specific endonuclease</fullName>
    </submittedName>
</protein>
<evidence type="ECO:0000313" key="4">
    <source>
        <dbReference type="Proteomes" id="UP001349343"/>
    </source>
</evidence>
<feature type="domain" description="Rad50/SbcC-type AAA" evidence="2">
    <location>
        <begin position="5"/>
        <end position="233"/>
    </location>
</feature>
<feature type="coiled-coil region" evidence="1">
    <location>
        <begin position="367"/>
        <end position="401"/>
    </location>
</feature>
<dbReference type="Gene3D" id="3.40.50.300">
    <property type="entry name" value="P-loop containing nucleotide triphosphate hydrolases"/>
    <property type="match status" value="2"/>
</dbReference>
<dbReference type="InterPro" id="IPR038729">
    <property type="entry name" value="Rad50/SbcC_AAA"/>
</dbReference>
<sequence length="558" mass="63911">MRIEKIEFKNLFSYGEQVYEINYDDTGKLILLKGQSGAGKSAILSLPCLLLYGKLEKVPKTSIANRINKNGWMRGTIKQGQHQYVIERKFSPNSVTVFKDGENIENYGSKDAQAFIDQEIIDIPQTTYSNMISISMKTFKSFLKMSPADRKQIIDRVFDLEIINIVFENLKKDMRELGSSINADNATIFSLNQAIQNANTELIKIQQKNQTEEQKGKIDENIAKINDYNIKLQKLTDGYNQYIQKQNEITVQFNNIKKQQIENSVNIKSINDKINLFKQEKCPTCGTSFSSDKFNEVRDTLNKLMSEKTMIDQQLSQQINTLTENNKVVTDYLNKIAVATQKLRTDINTLNSENLVIQEKIKSSSEYKAVQNIIEKTTEQLNVIKANIENKNQQMLDLQNLALVYSIDGVKQKVINNYLPLLNKEIEDNLILLNVPYGLEFDSKFDPHLKDLGNELDPVTLSDGEMTRVDIVVLCSLFKLLKRRYPSINIFTLDEVISTLDNSNSGAVLEFLKLFAKDNKLNCFVVSHTDLYLENFDEIIDVEKHNGFSRFNIMLTSV</sequence>
<dbReference type="Pfam" id="PF13476">
    <property type="entry name" value="AAA_23"/>
    <property type="match status" value="1"/>
</dbReference>
<evidence type="ECO:0000313" key="3">
    <source>
        <dbReference type="EMBL" id="WQJ52948.1"/>
    </source>
</evidence>
<dbReference type="EMBL" id="OR769222">
    <property type="protein sequence ID" value="WQJ52948.1"/>
    <property type="molecule type" value="Genomic_DNA"/>
</dbReference>
<name>A0ABZ0Z4K8_9CAUD</name>
<dbReference type="Proteomes" id="UP001349343">
    <property type="component" value="Segment"/>
</dbReference>
<proteinExistence type="predicted"/>